<dbReference type="AlphaFoldDB" id="A0A382QUN6"/>
<organism evidence="1">
    <name type="scientific">marine metagenome</name>
    <dbReference type="NCBI Taxonomy" id="408172"/>
    <lineage>
        <taxon>unclassified sequences</taxon>
        <taxon>metagenomes</taxon>
        <taxon>ecological metagenomes</taxon>
    </lineage>
</organism>
<gene>
    <name evidence="1" type="ORF">METZ01_LOCUS341474</name>
</gene>
<sequence>MKFHVLLSVVLVALVNVTATSGQDIPPGVVNSSFSCSINEGYTMMDVVEVARAIQRGENAPNTIYFREPWVVNSAYNESYDFLVVNYYESFLEMVERSEARRRDNAPITTASARRHFLDMTDCNTGGRRIDVLRNLPGGNAYDGGTSDETLVATRLCSIKPDNDIRGVYGYMESIAQRWQDAGDNTLIQVAHTVMGSQEGVEARSGVWIRRIGANAVDLAKRLDQQNRMLVRGSEAERPMVCRDSHLWKSYVIHSTDGEDL</sequence>
<dbReference type="EMBL" id="UINC01116701">
    <property type="protein sequence ID" value="SVC88620.1"/>
    <property type="molecule type" value="Genomic_DNA"/>
</dbReference>
<evidence type="ECO:0000313" key="1">
    <source>
        <dbReference type="EMBL" id="SVC88620.1"/>
    </source>
</evidence>
<accession>A0A382QUN6</accession>
<proteinExistence type="predicted"/>
<protein>
    <submittedName>
        <fullName evidence="1">Uncharacterized protein</fullName>
    </submittedName>
</protein>
<name>A0A382QUN6_9ZZZZ</name>
<reference evidence="1" key="1">
    <citation type="submission" date="2018-05" db="EMBL/GenBank/DDBJ databases">
        <authorList>
            <person name="Lanie J.A."/>
            <person name="Ng W.-L."/>
            <person name="Kazmierczak K.M."/>
            <person name="Andrzejewski T.M."/>
            <person name="Davidsen T.M."/>
            <person name="Wayne K.J."/>
            <person name="Tettelin H."/>
            <person name="Glass J.I."/>
            <person name="Rusch D."/>
            <person name="Podicherti R."/>
            <person name="Tsui H.-C.T."/>
            <person name="Winkler M.E."/>
        </authorList>
    </citation>
    <scope>NUCLEOTIDE SEQUENCE</scope>
</reference>